<name>A0AAP4EFP3_CLOPF</name>
<comment type="caution">
    <text evidence="2">The sequence shown here is derived from an EMBL/GenBank/DDBJ whole genome shotgun (WGS) entry which is preliminary data.</text>
</comment>
<dbReference type="GO" id="GO:0003677">
    <property type="term" value="F:DNA binding"/>
    <property type="evidence" value="ECO:0007669"/>
    <property type="project" value="InterPro"/>
</dbReference>
<evidence type="ECO:0000313" key="3">
    <source>
        <dbReference type="Proteomes" id="UP001222958"/>
    </source>
</evidence>
<sequence>MINNKFSILLGKKLIKISEISRETGISRTTLTNIYYKKSTKISFDVLDKLCNYLECSISDIIEFEK</sequence>
<dbReference type="Pfam" id="PF13443">
    <property type="entry name" value="HTH_26"/>
    <property type="match status" value="1"/>
</dbReference>
<dbReference type="AlphaFoldDB" id="A0AAP4EFP3"/>
<accession>A0AAP4EFP3</accession>
<dbReference type="EMBL" id="JARVUX010000016">
    <property type="protein sequence ID" value="MDH2337505.1"/>
    <property type="molecule type" value="Genomic_DNA"/>
</dbReference>
<proteinExistence type="predicted"/>
<reference evidence="2" key="1">
    <citation type="submission" date="2023-04" db="EMBL/GenBank/DDBJ databases">
        <title>Epidemiological investigation of Clostridium perfringens isolated from cattle.</title>
        <authorList>
            <person name="Tian R."/>
        </authorList>
    </citation>
    <scope>NUCLEOTIDE SEQUENCE</scope>
    <source>
        <strain evidence="2">ZWCP172</strain>
    </source>
</reference>
<dbReference type="Gene3D" id="1.10.260.40">
    <property type="entry name" value="lambda repressor-like DNA-binding domains"/>
    <property type="match status" value="1"/>
</dbReference>
<dbReference type="PANTHER" id="PTHR37301:SF1">
    <property type="entry name" value="DNA-BINDING PROTEIN"/>
    <property type="match status" value="1"/>
</dbReference>
<evidence type="ECO:0000259" key="1">
    <source>
        <dbReference type="PROSITE" id="PS50943"/>
    </source>
</evidence>
<dbReference type="Proteomes" id="UP001222958">
    <property type="component" value="Unassembled WGS sequence"/>
</dbReference>
<gene>
    <name evidence="2" type="ORF">QDQ28_15130</name>
</gene>
<dbReference type="InterPro" id="IPR001387">
    <property type="entry name" value="Cro/C1-type_HTH"/>
</dbReference>
<dbReference type="InterPro" id="IPR010982">
    <property type="entry name" value="Lambda_DNA-bd_dom_sf"/>
</dbReference>
<dbReference type="PANTHER" id="PTHR37301">
    <property type="entry name" value="DNA-BINDING PROTEIN-RELATED"/>
    <property type="match status" value="1"/>
</dbReference>
<dbReference type="RefSeq" id="WP_279858417.1">
    <property type="nucleotide sequence ID" value="NZ_JARVUX010000016.1"/>
</dbReference>
<organism evidence="2 3">
    <name type="scientific">Clostridium perfringens</name>
    <dbReference type="NCBI Taxonomy" id="1502"/>
    <lineage>
        <taxon>Bacteria</taxon>
        <taxon>Bacillati</taxon>
        <taxon>Bacillota</taxon>
        <taxon>Clostridia</taxon>
        <taxon>Eubacteriales</taxon>
        <taxon>Clostridiaceae</taxon>
        <taxon>Clostridium</taxon>
    </lineage>
</organism>
<evidence type="ECO:0000313" key="2">
    <source>
        <dbReference type="EMBL" id="MDH2337505.1"/>
    </source>
</evidence>
<dbReference type="PROSITE" id="PS50943">
    <property type="entry name" value="HTH_CROC1"/>
    <property type="match status" value="1"/>
</dbReference>
<dbReference type="SUPFAM" id="SSF47413">
    <property type="entry name" value="lambda repressor-like DNA-binding domains"/>
    <property type="match status" value="1"/>
</dbReference>
<protein>
    <submittedName>
        <fullName evidence="2">Helix-turn-helix transcriptional regulator</fullName>
    </submittedName>
</protein>
<feature type="domain" description="HTH cro/C1-type" evidence="1">
    <location>
        <begin position="15"/>
        <end position="61"/>
    </location>
</feature>